<evidence type="ECO:0000313" key="2">
    <source>
        <dbReference type="Proteomes" id="UP001163324"/>
    </source>
</evidence>
<reference evidence="1" key="1">
    <citation type="submission" date="2022-10" db="EMBL/GenBank/DDBJ databases">
        <title>Complete Genome of Trichothecium roseum strain YXFP-22015, a Plant Pathogen Isolated from Citrus.</title>
        <authorList>
            <person name="Wang Y."/>
            <person name="Zhu L."/>
        </authorList>
    </citation>
    <scope>NUCLEOTIDE SEQUENCE</scope>
    <source>
        <strain evidence="1">YXFP-22015</strain>
    </source>
</reference>
<name>A0ACC0UQ59_9HYPO</name>
<comment type="caution">
    <text evidence="1">The sequence shown here is derived from an EMBL/GenBank/DDBJ whole genome shotgun (WGS) entry which is preliminary data.</text>
</comment>
<dbReference type="EMBL" id="CM047948">
    <property type="protein sequence ID" value="KAI9896238.1"/>
    <property type="molecule type" value="Genomic_DNA"/>
</dbReference>
<organism evidence="1 2">
    <name type="scientific">Trichothecium roseum</name>
    <dbReference type="NCBI Taxonomy" id="47278"/>
    <lineage>
        <taxon>Eukaryota</taxon>
        <taxon>Fungi</taxon>
        <taxon>Dikarya</taxon>
        <taxon>Ascomycota</taxon>
        <taxon>Pezizomycotina</taxon>
        <taxon>Sordariomycetes</taxon>
        <taxon>Hypocreomycetidae</taxon>
        <taxon>Hypocreales</taxon>
        <taxon>Hypocreales incertae sedis</taxon>
        <taxon>Trichothecium</taxon>
    </lineage>
</organism>
<accession>A0ACC0UQ59</accession>
<protein>
    <submittedName>
        <fullName evidence="1">Uncharacterized protein</fullName>
    </submittedName>
</protein>
<gene>
    <name evidence="1" type="ORF">N3K66_008410</name>
</gene>
<keyword evidence="2" id="KW-1185">Reference proteome</keyword>
<proteinExistence type="predicted"/>
<dbReference type="Proteomes" id="UP001163324">
    <property type="component" value="Chromosome 9"/>
</dbReference>
<evidence type="ECO:0000313" key="1">
    <source>
        <dbReference type="EMBL" id="KAI9896238.1"/>
    </source>
</evidence>
<sequence length="293" mass="33062">MPHKHKRKRGKDDDNEFDLPPSQRAQPLLPSSSKGAVQLQVQKKRKKSKQGDNDAPRGFRRMMAFSQGKRTRPGLDDGQAPKPKSKPQATETQADGLRIRPGEDMGSFSARVNAALPVSGLTRKTVVKDGVDEQGVKVWRTRKEKNMHKLYDQWRAEEAKIQEMREEEAEEAAEREMENDAAGITAAYAEFEARKKKKKGRGKDDDDPWAALKKKRAEGKPGLHDVAQAPPQLHKATTRALKVRGDATVDVQNIPKAAGSLRRREELQQTREQVLEAYRKIREHEQAKLNGLN</sequence>